<keyword evidence="1" id="KW-0472">Membrane</keyword>
<comment type="caution">
    <text evidence="2">The sequence shown here is derived from an EMBL/GenBank/DDBJ whole genome shotgun (WGS) entry which is preliminary data.</text>
</comment>
<keyword evidence="1" id="KW-0812">Transmembrane</keyword>
<evidence type="ECO:0000256" key="1">
    <source>
        <dbReference type="SAM" id="Phobius"/>
    </source>
</evidence>
<keyword evidence="1" id="KW-1133">Transmembrane helix</keyword>
<dbReference type="EMBL" id="JASCZI010030751">
    <property type="protein sequence ID" value="MED6124632.1"/>
    <property type="molecule type" value="Genomic_DNA"/>
</dbReference>
<protein>
    <submittedName>
        <fullName evidence="2">Uncharacterized protein</fullName>
    </submittedName>
</protein>
<reference evidence="2 3" key="1">
    <citation type="journal article" date="2023" name="Plants (Basel)">
        <title>Bridging the Gap: Combining Genomics and Transcriptomics Approaches to Understand Stylosanthes scabra, an Orphan Legume from the Brazilian Caatinga.</title>
        <authorList>
            <person name="Ferreira-Neto J.R.C."/>
            <person name="da Silva M.D."/>
            <person name="Binneck E."/>
            <person name="de Melo N.F."/>
            <person name="da Silva R.H."/>
            <person name="de Melo A.L.T.M."/>
            <person name="Pandolfi V."/>
            <person name="Bustamante F.O."/>
            <person name="Brasileiro-Vidal A.C."/>
            <person name="Benko-Iseppon A.M."/>
        </authorList>
    </citation>
    <scope>NUCLEOTIDE SEQUENCE [LARGE SCALE GENOMIC DNA]</scope>
    <source>
        <tissue evidence="2">Leaves</tissue>
    </source>
</reference>
<accession>A0ABU6RKU8</accession>
<gene>
    <name evidence="2" type="ORF">PIB30_060817</name>
</gene>
<evidence type="ECO:0000313" key="3">
    <source>
        <dbReference type="Proteomes" id="UP001341840"/>
    </source>
</evidence>
<name>A0ABU6RKU8_9FABA</name>
<dbReference type="Proteomes" id="UP001341840">
    <property type="component" value="Unassembled WGS sequence"/>
</dbReference>
<proteinExistence type="predicted"/>
<feature type="non-terminal residue" evidence="2">
    <location>
        <position position="1"/>
    </location>
</feature>
<feature type="transmembrane region" description="Helical" evidence="1">
    <location>
        <begin position="88"/>
        <end position="109"/>
    </location>
</feature>
<sequence>APSSYKSKLGLQRGLDLARKLEIPILAIILILPDGTVRSRSTPSDRAVNRNAALTLHPHGSHDGTVRLLVECISKRSQGHVRSHEGSALFLTSWLPLVIILLLMPSLAFPMPFSIPKSLKYTD</sequence>
<organism evidence="2 3">
    <name type="scientific">Stylosanthes scabra</name>
    <dbReference type="NCBI Taxonomy" id="79078"/>
    <lineage>
        <taxon>Eukaryota</taxon>
        <taxon>Viridiplantae</taxon>
        <taxon>Streptophyta</taxon>
        <taxon>Embryophyta</taxon>
        <taxon>Tracheophyta</taxon>
        <taxon>Spermatophyta</taxon>
        <taxon>Magnoliopsida</taxon>
        <taxon>eudicotyledons</taxon>
        <taxon>Gunneridae</taxon>
        <taxon>Pentapetalae</taxon>
        <taxon>rosids</taxon>
        <taxon>fabids</taxon>
        <taxon>Fabales</taxon>
        <taxon>Fabaceae</taxon>
        <taxon>Papilionoideae</taxon>
        <taxon>50 kb inversion clade</taxon>
        <taxon>dalbergioids sensu lato</taxon>
        <taxon>Dalbergieae</taxon>
        <taxon>Pterocarpus clade</taxon>
        <taxon>Stylosanthes</taxon>
    </lineage>
</organism>
<evidence type="ECO:0000313" key="2">
    <source>
        <dbReference type="EMBL" id="MED6124632.1"/>
    </source>
</evidence>
<keyword evidence="3" id="KW-1185">Reference proteome</keyword>